<dbReference type="Pfam" id="PF13466">
    <property type="entry name" value="STAS_2"/>
    <property type="match status" value="1"/>
</dbReference>
<dbReference type="EMBL" id="CP053697">
    <property type="protein sequence ID" value="QKE62159.1"/>
    <property type="molecule type" value="Genomic_DNA"/>
</dbReference>
<dbReference type="Gene3D" id="3.30.750.24">
    <property type="entry name" value="STAS domain"/>
    <property type="match status" value="1"/>
</dbReference>
<dbReference type="InterPro" id="IPR036513">
    <property type="entry name" value="STAS_dom_sf"/>
</dbReference>
<dbReference type="RefSeq" id="WP_173203649.1">
    <property type="nucleotide sequence ID" value="NZ_CP053697.2"/>
</dbReference>
<sequence>MSDGAIRQAATGELQLVGVLDYRTGPALREAGRQLIQASTQASLVLDCALVEKSSSVGLSLLLAFLRDAKAANKPLSIRRLPADMLEIAKVSGLLEVLAPQA</sequence>
<protein>
    <submittedName>
        <fullName evidence="2">STAS domain-containing protein</fullName>
    </submittedName>
</protein>
<gene>
    <name evidence="2" type="ORF">HNE05_01805</name>
</gene>
<dbReference type="SUPFAM" id="SSF52091">
    <property type="entry name" value="SpoIIaa-like"/>
    <property type="match status" value="1"/>
</dbReference>
<name>A0A6M8FDV7_9GAMM</name>
<accession>A0A6M8FDV7</accession>
<dbReference type="Proteomes" id="UP000501379">
    <property type="component" value="Chromosome"/>
</dbReference>
<dbReference type="AlphaFoldDB" id="A0A6M8FDV7"/>
<reference evidence="2" key="1">
    <citation type="submission" date="2020-07" db="EMBL/GenBank/DDBJ databases">
        <title>Nitrate ammonifying Pseudomonas campi sp. nov. isolated from German agricultural grassland.</title>
        <authorList>
            <person name="Timsy T."/>
            <person name="Ulrich A."/>
            <person name="Spanner T."/>
            <person name="Foesel B."/>
            <person name="Kolb S."/>
            <person name="Horn M.A."/>
            <person name="Behrendt U."/>
        </authorList>
    </citation>
    <scope>NUCLEOTIDE SEQUENCE</scope>
    <source>
        <strain evidence="2">S1-A32-2</strain>
    </source>
</reference>
<evidence type="ECO:0000313" key="3">
    <source>
        <dbReference type="Proteomes" id="UP000501379"/>
    </source>
</evidence>
<evidence type="ECO:0000259" key="1">
    <source>
        <dbReference type="PROSITE" id="PS50801"/>
    </source>
</evidence>
<organism evidence="2 3">
    <name type="scientific">Aquipseudomonas campi</name>
    <dbReference type="NCBI Taxonomy" id="2731681"/>
    <lineage>
        <taxon>Bacteria</taxon>
        <taxon>Pseudomonadati</taxon>
        <taxon>Pseudomonadota</taxon>
        <taxon>Gammaproteobacteria</taxon>
        <taxon>Pseudomonadales</taxon>
        <taxon>Pseudomonadaceae</taxon>
        <taxon>Aquipseudomonas</taxon>
    </lineage>
</organism>
<keyword evidence="3" id="KW-1185">Reference proteome</keyword>
<dbReference type="KEGG" id="pcam:HNE05_01805"/>
<proteinExistence type="predicted"/>
<dbReference type="PROSITE" id="PS50801">
    <property type="entry name" value="STAS"/>
    <property type="match status" value="1"/>
</dbReference>
<evidence type="ECO:0000313" key="2">
    <source>
        <dbReference type="EMBL" id="QKE62159.1"/>
    </source>
</evidence>
<dbReference type="InterPro" id="IPR058548">
    <property type="entry name" value="MlaB-like_STAS"/>
</dbReference>
<feature type="domain" description="STAS" evidence="1">
    <location>
        <begin position="14"/>
        <end position="102"/>
    </location>
</feature>
<dbReference type="InterPro" id="IPR002645">
    <property type="entry name" value="STAS_dom"/>
</dbReference>